<keyword evidence="3" id="KW-1185">Reference proteome</keyword>
<feature type="transmembrane region" description="Helical" evidence="1">
    <location>
        <begin position="137"/>
        <end position="156"/>
    </location>
</feature>
<evidence type="ECO:0000313" key="3">
    <source>
        <dbReference type="Proteomes" id="UP000601435"/>
    </source>
</evidence>
<accession>A0A812WDB4</accession>
<protein>
    <submittedName>
        <fullName evidence="2">Uncharacterized protein</fullName>
    </submittedName>
</protein>
<feature type="transmembrane region" description="Helical" evidence="1">
    <location>
        <begin position="241"/>
        <end position="259"/>
    </location>
</feature>
<dbReference type="Proteomes" id="UP000601435">
    <property type="component" value="Unassembled WGS sequence"/>
</dbReference>
<name>A0A812WDB4_9DINO</name>
<dbReference type="OrthoDB" id="412676at2759"/>
<evidence type="ECO:0000313" key="2">
    <source>
        <dbReference type="EMBL" id="CAE7666332.1"/>
    </source>
</evidence>
<dbReference type="EMBL" id="CAJNJA010032354">
    <property type="protein sequence ID" value="CAE7666332.1"/>
    <property type="molecule type" value="Genomic_DNA"/>
</dbReference>
<sequence length="279" mass="31859">SIKRFHQRSDSRLTRHLSRRYSAVDQEIVRGISLARTLRGCGSIWRYNPSRLSPEDRMAIYNQSIEADHFDVFYSHTWFTAGRWKVLTLMLQFGWQTVLLIWGLAVALATILRQTDVLPAPLSFQPDIVDFSDECPLGPWCLLCSFVASLMGLVIAPYGAGLYKDELCFLDVASIHQTDTDLMERGVYGIGGFLRISHELRILWSPPYLSRLWCVFELAAYRKVNPDGKITFAPLFVERTILLSVLCVYLANFCILAASTSSDSQFLARFGRWDELYPL</sequence>
<feature type="transmembrane region" description="Helical" evidence="1">
    <location>
        <begin position="93"/>
        <end position="112"/>
    </location>
</feature>
<feature type="non-terminal residue" evidence="2">
    <location>
        <position position="279"/>
    </location>
</feature>
<keyword evidence="1" id="KW-1133">Transmembrane helix</keyword>
<keyword evidence="1" id="KW-0812">Transmembrane</keyword>
<reference evidence="2" key="1">
    <citation type="submission" date="2021-02" db="EMBL/GenBank/DDBJ databases">
        <authorList>
            <person name="Dougan E. K."/>
            <person name="Rhodes N."/>
            <person name="Thang M."/>
            <person name="Chan C."/>
        </authorList>
    </citation>
    <scope>NUCLEOTIDE SEQUENCE</scope>
</reference>
<proteinExistence type="predicted"/>
<gene>
    <name evidence="2" type="ORF">SNEC2469_LOCUS19028</name>
</gene>
<organism evidence="2 3">
    <name type="scientific">Symbiodinium necroappetens</name>
    <dbReference type="NCBI Taxonomy" id="1628268"/>
    <lineage>
        <taxon>Eukaryota</taxon>
        <taxon>Sar</taxon>
        <taxon>Alveolata</taxon>
        <taxon>Dinophyceae</taxon>
        <taxon>Suessiales</taxon>
        <taxon>Symbiodiniaceae</taxon>
        <taxon>Symbiodinium</taxon>
    </lineage>
</organism>
<keyword evidence="1" id="KW-0472">Membrane</keyword>
<evidence type="ECO:0000256" key="1">
    <source>
        <dbReference type="SAM" id="Phobius"/>
    </source>
</evidence>
<dbReference type="AlphaFoldDB" id="A0A812WDB4"/>
<comment type="caution">
    <text evidence="2">The sequence shown here is derived from an EMBL/GenBank/DDBJ whole genome shotgun (WGS) entry which is preliminary data.</text>
</comment>